<feature type="signal peptide" evidence="2">
    <location>
        <begin position="1"/>
        <end position="26"/>
    </location>
</feature>
<name>A0A939FGM3_9ACTN</name>
<proteinExistence type="predicted"/>
<feature type="chain" id="PRO_5039423948" description="Clp amino terminal domain-containing protein, pathogenicity island component" evidence="2">
    <location>
        <begin position="27"/>
        <end position="217"/>
    </location>
</feature>
<keyword evidence="2" id="KW-0732">Signal</keyword>
<comment type="caution">
    <text evidence="3">The sequence shown here is derived from an EMBL/GenBank/DDBJ whole genome shotgun (WGS) entry which is preliminary data.</text>
</comment>
<sequence length="217" mass="21986">MRHRNQLLAVATALTMLTAVSGAAVASTADSGHKGPGATSGERAKDGSGSKTGPVAKRYGISPDRLERALRIIKPLVGQAQGRTDGPAVVGTFARELGLTTAQARQLLAEIFASDGGPRKPGPGDKGKEKRGFEAEFRTVVGAKALAGELGVPVARAQHAVDKLAVLAAAGHGSIDPGGSAFTAIAKEIGVAPQQLSHALAHLKAAAARSADKRAAR</sequence>
<evidence type="ECO:0000256" key="2">
    <source>
        <dbReference type="SAM" id="SignalP"/>
    </source>
</evidence>
<evidence type="ECO:0000256" key="1">
    <source>
        <dbReference type="SAM" id="MobiDB-lite"/>
    </source>
</evidence>
<evidence type="ECO:0000313" key="4">
    <source>
        <dbReference type="Proteomes" id="UP000664167"/>
    </source>
</evidence>
<feature type="region of interest" description="Disordered" evidence="1">
    <location>
        <begin position="25"/>
        <end position="60"/>
    </location>
</feature>
<keyword evidence="4" id="KW-1185">Reference proteome</keyword>
<evidence type="ECO:0008006" key="5">
    <source>
        <dbReference type="Google" id="ProtNLM"/>
    </source>
</evidence>
<reference evidence="3" key="1">
    <citation type="submission" date="2021-03" db="EMBL/GenBank/DDBJ databases">
        <title>Streptomyces poriferae sp. nov., a novel marine sponge-derived Actinobacteria species with anti-MRSA activity.</title>
        <authorList>
            <person name="Sandoval-Powers M."/>
            <person name="Kralova S."/>
            <person name="Nguyen G.-S."/>
            <person name="Fawwal D."/>
            <person name="Degnes K."/>
            <person name="Klinkenberg G."/>
            <person name="Sletta H."/>
            <person name="Wentzel A."/>
            <person name="Liles M.R."/>
        </authorList>
    </citation>
    <scope>NUCLEOTIDE SEQUENCE</scope>
    <source>
        <strain evidence="3">DSM 41794</strain>
    </source>
</reference>
<accession>A0A939FGM3</accession>
<dbReference type="Proteomes" id="UP000664167">
    <property type="component" value="Unassembled WGS sequence"/>
</dbReference>
<evidence type="ECO:0000313" key="3">
    <source>
        <dbReference type="EMBL" id="MBO0516750.1"/>
    </source>
</evidence>
<dbReference type="EMBL" id="JAFLRJ010000443">
    <property type="protein sequence ID" value="MBO0516750.1"/>
    <property type="molecule type" value="Genomic_DNA"/>
</dbReference>
<gene>
    <name evidence="3" type="ORF">J0695_34015</name>
</gene>
<protein>
    <recommendedName>
        <fullName evidence="5">Clp amino terminal domain-containing protein, pathogenicity island component</fullName>
    </recommendedName>
</protein>
<dbReference type="RefSeq" id="WP_206968625.1">
    <property type="nucleotide sequence ID" value="NZ_BAAAJJ010000011.1"/>
</dbReference>
<dbReference type="AlphaFoldDB" id="A0A939FGM3"/>
<organism evidence="3 4">
    <name type="scientific">Streptomyces beijiangensis</name>
    <dbReference type="NCBI Taxonomy" id="163361"/>
    <lineage>
        <taxon>Bacteria</taxon>
        <taxon>Bacillati</taxon>
        <taxon>Actinomycetota</taxon>
        <taxon>Actinomycetes</taxon>
        <taxon>Kitasatosporales</taxon>
        <taxon>Streptomycetaceae</taxon>
        <taxon>Streptomyces</taxon>
    </lineage>
</organism>